<evidence type="ECO:0000313" key="5">
    <source>
        <dbReference type="EMBL" id="EEC14573.1"/>
    </source>
</evidence>
<dbReference type="VEuPathDB" id="VectorBase:ISCI010360"/>
<dbReference type="EMBL" id="ABJB010319699">
    <property type="status" value="NOT_ANNOTATED_CDS"/>
    <property type="molecule type" value="Genomic_DNA"/>
</dbReference>
<evidence type="ECO:0000256" key="2">
    <source>
        <dbReference type="ARBA" id="ARBA00022448"/>
    </source>
</evidence>
<keyword evidence="3" id="KW-0539">Nucleus</keyword>
<dbReference type="Proteomes" id="UP000001555">
    <property type="component" value="Unassembled WGS sequence"/>
</dbReference>
<evidence type="ECO:0007829" key="8">
    <source>
        <dbReference type="PeptideAtlas" id="B7Q6V1"/>
    </source>
</evidence>
<proteinExistence type="evidence at protein level"/>
<gene>
    <name evidence="5" type="ORF">IscW_ISCW010360</name>
</gene>
<dbReference type="EMBL" id="ABJB010870927">
    <property type="status" value="NOT_ANNOTATED_CDS"/>
    <property type="molecule type" value="Genomic_DNA"/>
</dbReference>
<protein>
    <submittedName>
        <fullName evidence="5 6">Importin, putative</fullName>
    </submittedName>
</protein>
<reference evidence="6" key="2">
    <citation type="submission" date="2020-05" db="UniProtKB">
        <authorList>
            <consortium name="EnsemblMetazoa"/>
        </authorList>
    </citation>
    <scope>IDENTIFICATION</scope>
    <source>
        <strain evidence="6">wikel</strain>
    </source>
</reference>
<feature type="non-terminal residue" evidence="5">
    <location>
        <position position="1"/>
    </location>
</feature>
<name>B7Q6V1_IXOSC</name>
<dbReference type="InterPro" id="IPR016024">
    <property type="entry name" value="ARM-type_fold"/>
</dbReference>
<dbReference type="EMBL" id="ABJB010134098">
    <property type="status" value="NOT_ANNOTATED_CDS"/>
    <property type="molecule type" value="Genomic_DNA"/>
</dbReference>
<evidence type="ECO:0000313" key="6">
    <source>
        <dbReference type="EnsemblMetazoa" id="ISCW010360-PA"/>
    </source>
</evidence>
<evidence type="ECO:0000256" key="3">
    <source>
        <dbReference type="ARBA" id="ARBA00023242"/>
    </source>
</evidence>
<feature type="domain" description="Importin N-terminal" evidence="4">
    <location>
        <begin position="28"/>
        <end position="100"/>
    </location>
</feature>
<sequence length="358" mass="40938">TMNPDNCVIVLETLRKATSQNAEQLKPAEQQLKCWETEKWFYSALLSVFSDHSVEVNVRWLAVLYIKNGIERYWRKTATNAIAEDEKKLLRQKMISNFNEPVNQLALQLAVLVSKVARFDCPAEWPELVPTLLQVVRSPEDLPQQRALLVLHHVTKSLASKRLAGDRRVFQELASNIFGFILQLWTNQTEGFLGQMASNQESVGILLEKSYLCLKGKSLRCSSHPQLRQICEKYVVLFTKVLHDVLELHPFSYVPFIKPSLECAISLCFTEAGEGLLFERFIVQSLNLIKAIVSCAEYRPCKIPDDTQDPATLEAAQVKMSFFTYSTVTEMCRRLVLHYFLLTEEELATWDNDPEGFG</sequence>
<dbReference type="InterPro" id="IPR011989">
    <property type="entry name" value="ARM-like"/>
</dbReference>
<dbReference type="PaxDb" id="6945-B7Q6V1"/>
<keyword evidence="2" id="KW-0813">Transport</keyword>
<keyword evidence="7" id="KW-1185">Reference proteome</keyword>
<keyword evidence="8" id="KW-1267">Proteomics identification</keyword>
<organism>
    <name type="scientific">Ixodes scapularis</name>
    <name type="common">Black-legged tick</name>
    <name type="synonym">Deer tick</name>
    <dbReference type="NCBI Taxonomy" id="6945"/>
    <lineage>
        <taxon>Eukaryota</taxon>
        <taxon>Metazoa</taxon>
        <taxon>Ecdysozoa</taxon>
        <taxon>Arthropoda</taxon>
        <taxon>Chelicerata</taxon>
        <taxon>Arachnida</taxon>
        <taxon>Acari</taxon>
        <taxon>Parasitiformes</taxon>
        <taxon>Ixodida</taxon>
        <taxon>Ixodoidea</taxon>
        <taxon>Ixodidae</taxon>
        <taxon>Ixodinae</taxon>
        <taxon>Ixodes</taxon>
    </lineage>
</organism>
<feature type="non-terminal residue" evidence="5">
    <location>
        <position position="358"/>
    </location>
</feature>
<dbReference type="AlphaFoldDB" id="B7Q6V1"/>
<dbReference type="HOGENOM" id="CLU_003886_3_1_1"/>
<dbReference type="VEuPathDB" id="VectorBase:ISCW010360"/>
<reference evidence="5 7" key="1">
    <citation type="submission" date="2008-03" db="EMBL/GenBank/DDBJ databases">
        <title>Annotation of Ixodes scapularis.</title>
        <authorList>
            <consortium name="Ixodes scapularis Genome Project Consortium"/>
            <person name="Caler E."/>
            <person name="Hannick L.I."/>
            <person name="Bidwell S."/>
            <person name="Joardar V."/>
            <person name="Thiagarajan M."/>
            <person name="Amedeo P."/>
            <person name="Galinsky K.J."/>
            <person name="Schobel S."/>
            <person name="Inman J."/>
            <person name="Hostetler J."/>
            <person name="Miller J."/>
            <person name="Hammond M."/>
            <person name="Megy K."/>
            <person name="Lawson D."/>
            <person name="Kodira C."/>
            <person name="Sutton G."/>
            <person name="Meyer J."/>
            <person name="Hill C.A."/>
            <person name="Birren B."/>
            <person name="Nene V."/>
            <person name="Collins F."/>
            <person name="Alarcon-Chaidez F."/>
            <person name="Wikel S."/>
            <person name="Strausberg R."/>
        </authorList>
    </citation>
    <scope>NUCLEOTIDE SEQUENCE [LARGE SCALE GENOMIC DNA]</scope>
    <source>
        <strain evidence="7">Wikel</strain>
        <strain evidence="5">Wikel colony</strain>
    </source>
</reference>
<evidence type="ECO:0000259" key="4">
    <source>
        <dbReference type="PROSITE" id="PS50166"/>
    </source>
</evidence>
<dbReference type="GO" id="GO:0031267">
    <property type="term" value="F:small GTPase binding"/>
    <property type="evidence" value="ECO:0007669"/>
    <property type="project" value="InterPro"/>
</dbReference>
<dbReference type="SUPFAM" id="SSF48371">
    <property type="entry name" value="ARM repeat"/>
    <property type="match status" value="1"/>
</dbReference>
<dbReference type="Pfam" id="PF03810">
    <property type="entry name" value="IBN_N"/>
    <property type="match status" value="1"/>
</dbReference>
<dbReference type="STRING" id="6945.B7Q6V1"/>
<dbReference type="EMBL" id="DS870348">
    <property type="protein sequence ID" value="EEC14573.1"/>
    <property type="molecule type" value="Genomic_DNA"/>
</dbReference>
<dbReference type="EMBL" id="ABJB010282633">
    <property type="status" value="NOT_ANNOTATED_CDS"/>
    <property type="molecule type" value="Genomic_DNA"/>
</dbReference>
<dbReference type="OrthoDB" id="361693at2759"/>
<dbReference type="InterPro" id="IPR001494">
    <property type="entry name" value="Importin-beta_N"/>
</dbReference>
<dbReference type="PROSITE" id="PS50166">
    <property type="entry name" value="IMPORTIN_B_NT"/>
    <property type="match status" value="1"/>
</dbReference>
<dbReference type="GO" id="GO:0006886">
    <property type="term" value="P:intracellular protein transport"/>
    <property type="evidence" value="ECO:0007669"/>
    <property type="project" value="InterPro"/>
</dbReference>
<dbReference type="SMART" id="SM00913">
    <property type="entry name" value="IBN_N"/>
    <property type="match status" value="1"/>
</dbReference>
<dbReference type="GO" id="GO:0005634">
    <property type="term" value="C:nucleus"/>
    <property type="evidence" value="ECO:0007669"/>
    <property type="project" value="UniProtKB-SubCell"/>
</dbReference>
<evidence type="ECO:0000256" key="1">
    <source>
        <dbReference type="ARBA" id="ARBA00004123"/>
    </source>
</evidence>
<dbReference type="EnsemblMetazoa" id="ISCW010360-RA">
    <property type="protein sequence ID" value="ISCW010360-PA"/>
    <property type="gene ID" value="ISCW010360"/>
</dbReference>
<dbReference type="PANTHER" id="PTHR10997:SF7">
    <property type="entry name" value="IMPORTIN-11"/>
    <property type="match status" value="1"/>
</dbReference>
<comment type="subcellular location">
    <subcellularLocation>
        <location evidence="1">Nucleus</location>
    </subcellularLocation>
</comment>
<dbReference type="PANTHER" id="PTHR10997">
    <property type="entry name" value="IMPORTIN-7, 8, 11"/>
    <property type="match status" value="1"/>
</dbReference>
<dbReference type="VEuPathDB" id="VectorBase:ISCP_034974"/>
<dbReference type="EMBL" id="ABJB010456342">
    <property type="status" value="NOT_ANNOTATED_CDS"/>
    <property type="molecule type" value="Genomic_DNA"/>
</dbReference>
<dbReference type="Gene3D" id="1.25.10.10">
    <property type="entry name" value="Leucine-rich Repeat Variant"/>
    <property type="match status" value="1"/>
</dbReference>
<accession>B7Q6V1</accession>
<evidence type="ECO:0000313" key="7">
    <source>
        <dbReference type="Proteomes" id="UP000001555"/>
    </source>
</evidence>